<evidence type="ECO:0000313" key="1">
    <source>
        <dbReference type="EMBL" id="CAF1547775.1"/>
    </source>
</evidence>
<dbReference type="OrthoDB" id="7697691at2759"/>
<keyword evidence="3" id="KW-1185">Reference proteome</keyword>
<dbReference type="EMBL" id="CAJOBC010092355">
    <property type="protein sequence ID" value="CAF4408614.1"/>
    <property type="molecule type" value="Genomic_DNA"/>
</dbReference>
<dbReference type="EMBL" id="CAJNOQ010026691">
    <property type="protein sequence ID" value="CAF1547775.1"/>
    <property type="molecule type" value="Genomic_DNA"/>
</dbReference>
<dbReference type="Proteomes" id="UP000663829">
    <property type="component" value="Unassembled WGS sequence"/>
</dbReference>
<evidence type="ECO:0000313" key="3">
    <source>
        <dbReference type="Proteomes" id="UP000663829"/>
    </source>
</evidence>
<evidence type="ECO:0000313" key="2">
    <source>
        <dbReference type="EMBL" id="CAF4408614.1"/>
    </source>
</evidence>
<protein>
    <submittedName>
        <fullName evidence="1">Uncharacterized protein</fullName>
    </submittedName>
</protein>
<dbReference type="AlphaFoldDB" id="A0A815WQW9"/>
<gene>
    <name evidence="1" type="ORF">GPM918_LOCUS39010</name>
    <name evidence="2" type="ORF">SRO942_LOCUS39865</name>
</gene>
<accession>A0A815WQW9</accession>
<feature type="non-terminal residue" evidence="1">
    <location>
        <position position="1"/>
    </location>
</feature>
<dbReference type="Proteomes" id="UP000681722">
    <property type="component" value="Unassembled WGS sequence"/>
</dbReference>
<organism evidence="1 3">
    <name type="scientific">Didymodactylos carnosus</name>
    <dbReference type="NCBI Taxonomy" id="1234261"/>
    <lineage>
        <taxon>Eukaryota</taxon>
        <taxon>Metazoa</taxon>
        <taxon>Spiralia</taxon>
        <taxon>Gnathifera</taxon>
        <taxon>Rotifera</taxon>
        <taxon>Eurotatoria</taxon>
        <taxon>Bdelloidea</taxon>
        <taxon>Philodinida</taxon>
        <taxon>Philodinidae</taxon>
        <taxon>Didymodactylos</taxon>
    </lineage>
</organism>
<proteinExistence type="predicted"/>
<comment type="caution">
    <text evidence="1">The sequence shown here is derived from an EMBL/GenBank/DDBJ whole genome shotgun (WGS) entry which is preliminary data.</text>
</comment>
<sequence length="95" mass="11219">MQENLWPLQAIIVEIPVPVREWKNAVMLFACRLSTSKPDRERFLNLVVKQIERLIVTGIRIRNSRDHIMYNVRVQYAVFDLPARAHFVNIVQYNG</sequence>
<name>A0A815WQW9_9BILA</name>
<reference evidence="1" key="1">
    <citation type="submission" date="2021-02" db="EMBL/GenBank/DDBJ databases">
        <authorList>
            <person name="Nowell W R."/>
        </authorList>
    </citation>
    <scope>NUCLEOTIDE SEQUENCE</scope>
</reference>